<dbReference type="Pfam" id="PF07679">
    <property type="entry name" value="I-set"/>
    <property type="match status" value="3"/>
</dbReference>
<dbReference type="InterPro" id="IPR036116">
    <property type="entry name" value="FN3_sf"/>
</dbReference>
<accession>A0AAD8BYJ8</accession>
<feature type="region of interest" description="Disordered" evidence="8">
    <location>
        <begin position="1418"/>
        <end position="1600"/>
    </location>
</feature>
<dbReference type="GO" id="GO:0098632">
    <property type="term" value="F:cell-cell adhesion mediator activity"/>
    <property type="evidence" value="ECO:0007669"/>
    <property type="project" value="TreeGrafter"/>
</dbReference>
<dbReference type="PROSITE" id="PS50853">
    <property type="entry name" value="FN3"/>
    <property type="match status" value="5"/>
</dbReference>
<dbReference type="PANTHER" id="PTHR44170:SF54">
    <property type="entry name" value="FI24025P1"/>
    <property type="match status" value="1"/>
</dbReference>
<dbReference type="InterPro" id="IPR013783">
    <property type="entry name" value="Ig-like_fold"/>
</dbReference>
<evidence type="ECO:0000313" key="13">
    <source>
        <dbReference type="Proteomes" id="UP001233172"/>
    </source>
</evidence>
<feature type="domain" description="Fibronectin type-III" evidence="11">
    <location>
        <begin position="1043"/>
        <end position="1153"/>
    </location>
</feature>
<dbReference type="Pfam" id="PF00041">
    <property type="entry name" value="fn3"/>
    <property type="match status" value="2"/>
</dbReference>
<keyword evidence="2" id="KW-1003">Cell membrane</keyword>
<evidence type="ECO:0000259" key="10">
    <source>
        <dbReference type="PROSITE" id="PS50835"/>
    </source>
</evidence>
<keyword evidence="9" id="KW-0812">Transmembrane</keyword>
<evidence type="ECO:0000256" key="3">
    <source>
        <dbReference type="ARBA" id="ARBA00022737"/>
    </source>
</evidence>
<dbReference type="InterPro" id="IPR003961">
    <property type="entry name" value="FN3_dom"/>
</dbReference>
<feature type="compositionally biased region" description="Basic and acidic residues" evidence="8">
    <location>
        <begin position="1436"/>
        <end position="1488"/>
    </location>
</feature>
<proteinExistence type="predicted"/>
<dbReference type="Gene3D" id="2.60.40.10">
    <property type="entry name" value="Immunoglobulins"/>
    <property type="match status" value="11"/>
</dbReference>
<evidence type="ECO:0000256" key="1">
    <source>
        <dbReference type="ARBA" id="ARBA00004236"/>
    </source>
</evidence>
<keyword evidence="7" id="KW-0393">Immunoglobulin domain</keyword>
<dbReference type="CDD" id="cd00096">
    <property type="entry name" value="Ig"/>
    <property type="match status" value="1"/>
</dbReference>
<feature type="domain" description="Ig-like" evidence="10">
    <location>
        <begin position="742"/>
        <end position="833"/>
    </location>
</feature>
<evidence type="ECO:0000259" key="11">
    <source>
        <dbReference type="PROSITE" id="PS50853"/>
    </source>
</evidence>
<dbReference type="SUPFAM" id="SSF49265">
    <property type="entry name" value="Fibronectin type III"/>
    <property type="match status" value="3"/>
</dbReference>
<evidence type="ECO:0000256" key="9">
    <source>
        <dbReference type="SAM" id="Phobius"/>
    </source>
</evidence>
<dbReference type="PROSITE" id="PS50835">
    <property type="entry name" value="IG_LIKE"/>
    <property type="match status" value="6"/>
</dbReference>
<evidence type="ECO:0000256" key="2">
    <source>
        <dbReference type="ARBA" id="ARBA00022475"/>
    </source>
</evidence>
<evidence type="ECO:0000256" key="7">
    <source>
        <dbReference type="ARBA" id="ARBA00023319"/>
    </source>
</evidence>
<keyword evidence="3" id="KW-0677">Repeat</keyword>
<keyword evidence="5" id="KW-1015">Disulfide bond</keyword>
<dbReference type="Pfam" id="PF13927">
    <property type="entry name" value="Ig_3"/>
    <property type="match status" value="2"/>
</dbReference>
<keyword evidence="6" id="KW-0325">Glycoprotein</keyword>
<organism evidence="12 13">
    <name type="scientific">Biomphalaria pfeifferi</name>
    <name type="common">Bloodfluke planorb</name>
    <name type="synonym">Freshwater snail</name>
    <dbReference type="NCBI Taxonomy" id="112525"/>
    <lineage>
        <taxon>Eukaryota</taxon>
        <taxon>Metazoa</taxon>
        <taxon>Spiralia</taxon>
        <taxon>Lophotrochozoa</taxon>
        <taxon>Mollusca</taxon>
        <taxon>Gastropoda</taxon>
        <taxon>Heterobranchia</taxon>
        <taxon>Euthyneura</taxon>
        <taxon>Panpulmonata</taxon>
        <taxon>Hygrophila</taxon>
        <taxon>Lymnaeoidea</taxon>
        <taxon>Planorbidae</taxon>
        <taxon>Biomphalaria</taxon>
    </lineage>
</organism>
<feature type="domain" description="Fibronectin type-III" evidence="11">
    <location>
        <begin position="1157"/>
        <end position="1255"/>
    </location>
</feature>
<evidence type="ECO:0000256" key="6">
    <source>
        <dbReference type="ARBA" id="ARBA00023180"/>
    </source>
</evidence>
<dbReference type="Proteomes" id="UP001233172">
    <property type="component" value="Unassembled WGS sequence"/>
</dbReference>
<dbReference type="PANTHER" id="PTHR44170">
    <property type="entry name" value="PROTEIN SIDEKICK"/>
    <property type="match status" value="1"/>
</dbReference>
<comment type="caution">
    <text evidence="12">The sequence shown here is derived from an EMBL/GenBank/DDBJ whole genome shotgun (WGS) entry which is preliminary data.</text>
</comment>
<dbReference type="InterPro" id="IPR007110">
    <property type="entry name" value="Ig-like_dom"/>
</dbReference>
<evidence type="ECO:0000256" key="5">
    <source>
        <dbReference type="ARBA" id="ARBA00023157"/>
    </source>
</evidence>
<dbReference type="GO" id="GO:0007411">
    <property type="term" value="P:axon guidance"/>
    <property type="evidence" value="ECO:0007669"/>
    <property type="project" value="TreeGrafter"/>
</dbReference>
<comment type="subcellular location">
    <subcellularLocation>
        <location evidence="1">Cell membrane</location>
    </subcellularLocation>
</comment>
<reference evidence="12" key="1">
    <citation type="journal article" date="2023" name="PLoS Negl. Trop. Dis.">
        <title>A genome sequence for Biomphalaria pfeifferi, the major vector snail for the human-infecting parasite Schistosoma mansoni.</title>
        <authorList>
            <person name="Bu L."/>
            <person name="Lu L."/>
            <person name="Laidemitt M.R."/>
            <person name="Zhang S.M."/>
            <person name="Mutuku M."/>
            <person name="Mkoji G."/>
            <person name="Steinauer M."/>
            <person name="Loker E.S."/>
        </authorList>
    </citation>
    <scope>NUCLEOTIDE SEQUENCE</scope>
    <source>
        <strain evidence="12">KasaAsao</strain>
    </source>
</reference>
<dbReference type="InterPro" id="IPR003598">
    <property type="entry name" value="Ig_sub2"/>
</dbReference>
<feature type="domain" description="Ig-like" evidence="10">
    <location>
        <begin position="256"/>
        <end position="345"/>
    </location>
</feature>
<dbReference type="FunFam" id="2.60.40.10:FF:000005">
    <property type="entry name" value="Neuronal cell adhesion molecule"/>
    <property type="match status" value="1"/>
</dbReference>
<feature type="domain" description="Fibronectin type-III" evidence="11">
    <location>
        <begin position="837"/>
        <end position="934"/>
    </location>
</feature>
<dbReference type="EMBL" id="JASAOG010000022">
    <property type="protein sequence ID" value="KAK0063254.1"/>
    <property type="molecule type" value="Genomic_DNA"/>
</dbReference>
<feature type="domain" description="Fibronectin type-III" evidence="11">
    <location>
        <begin position="939"/>
        <end position="1038"/>
    </location>
</feature>
<dbReference type="SUPFAM" id="SSF48726">
    <property type="entry name" value="Immunoglobulin"/>
    <property type="match status" value="6"/>
</dbReference>
<dbReference type="GO" id="GO:0005886">
    <property type="term" value="C:plasma membrane"/>
    <property type="evidence" value="ECO:0007669"/>
    <property type="project" value="UniProtKB-SubCell"/>
</dbReference>
<feature type="compositionally biased region" description="Low complexity" evidence="8">
    <location>
        <begin position="1585"/>
        <end position="1600"/>
    </location>
</feature>
<dbReference type="SMART" id="SM00408">
    <property type="entry name" value="IGc2"/>
    <property type="match status" value="6"/>
</dbReference>
<reference evidence="12" key="2">
    <citation type="submission" date="2023-04" db="EMBL/GenBank/DDBJ databases">
        <authorList>
            <person name="Bu L."/>
            <person name="Lu L."/>
            <person name="Laidemitt M.R."/>
            <person name="Zhang S.M."/>
            <person name="Mutuku M."/>
            <person name="Mkoji G."/>
            <person name="Steinauer M."/>
            <person name="Loker E.S."/>
        </authorList>
    </citation>
    <scope>NUCLEOTIDE SEQUENCE</scope>
    <source>
        <strain evidence="12">KasaAsao</strain>
        <tissue evidence="12">Whole Snail</tissue>
    </source>
</reference>
<feature type="compositionally biased region" description="Basic and acidic residues" evidence="8">
    <location>
        <begin position="1502"/>
        <end position="1579"/>
    </location>
</feature>
<evidence type="ECO:0000256" key="8">
    <source>
        <dbReference type="SAM" id="MobiDB-lite"/>
    </source>
</evidence>
<feature type="transmembrane region" description="Helical" evidence="9">
    <location>
        <begin position="1358"/>
        <end position="1382"/>
    </location>
</feature>
<dbReference type="InterPro" id="IPR036179">
    <property type="entry name" value="Ig-like_dom_sf"/>
</dbReference>
<dbReference type="SMART" id="SM00060">
    <property type="entry name" value="FN3"/>
    <property type="match status" value="5"/>
</dbReference>
<feature type="domain" description="Ig-like" evidence="10">
    <location>
        <begin position="367"/>
        <end position="447"/>
    </location>
</feature>
<dbReference type="FunFam" id="2.60.40.10:FF:000032">
    <property type="entry name" value="palladin isoform X1"/>
    <property type="match status" value="1"/>
</dbReference>
<evidence type="ECO:0000256" key="4">
    <source>
        <dbReference type="ARBA" id="ARBA00023136"/>
    </source>
</evidence>
<dbReference type="InterPro" id="IPR003599">
    <property type="entry name" value="Ig_sub"/>
</dbReference>
<dbReference type="InterPro" id="IPR013098">
    <property type="entry name" value="Ig_I-set"/>
</dbReference>
<feature type="compositionally biased region" description="Acidic residues" evidence="8">
    <location>
        <begin position="1489"/>
        <end position="1500"/>
    </location>
</feature>
<feature type="domain" description="Fibronectin type-III" evidence="11">
    <location>
        <begin position="1256"/>
        <end position="1348"/>
    </location>
</feature>
<keyword evidence="9" id="KW-1133">Transmembrane helix</keyword>
<dbReference type="GO" id="GO:0030424">
    <property type="term" value="C:axon"/>
    <property type="evidence" value="ECO:0007669"/>
    <property type="project" value="TreeGrafter"/>
</dbReference>
<dbReference type="GO" id="GO:0007420">
    <property type="term" value="P:brain development"/>
    <property type="evidence" value="ECO:0007669"/>
    <property type="project" value="TreeGrafter"/>
</dbReference>
<sequence length="1600" mass="182462">MRKQQVWLKKADCGFEYDPDIDYESDKTVDIGFMDVVCEYCQAKRWKCEFPGLCCNGGKVLLTSSPELPDLLHGLVHGEHPQSEHFLNNIRKYNSAFQMTSFGATQVVEGHFMPSFKVQGQVYHLIVSLLPLPTEQHKVLQIYFVGDDEKEAQLRCANVSGLDTPLVHQLQTMLHDCNTYIKDFHYAIDSISEEDKDFHVVILADKKPSNAHKGRYNKPAVRELGNLEIIAFKEMWSILWLTIALLARTHAVSRPPGIYIEPPYDIYYKAGETVELPCKADGEPKPSYDWNRNEIVFNPSGNDDRIVQLPDAGTLVINMPEDKDEGIFQCFAKNDFGKSASKKVNLRQAKLASFAFAKPTYHTPSLGRPYTLPCVPPESVPPPNVFWITKTAQGGFNVVNYDSRVSMDREYRLRITNVKREDWNSGNPYACMAMNNIMRSNSQGPLHYITPTGVTEDFMKVEYLWADQDDRFGLLGSNFSVKCIFSGNPTPDVHWERTDNKTMSDRVNTKSFAQELQITNLQFEDAGTYECWATNSVSQDRKYRTFNIRVNARPYFLEAPKDIEVGVGADVMFTCLAGGVPEPSIEWFVNGESLKDVRDPRITGPRFKHPVETKIFLEKVEQTDHMVFQCNASNIHGYVFADVYLNVLSEAPTIITPPEPETETAEGQEVTLVCETTGKPDPIITWFKDDVLITGGRYRILSTGSLVIRAVVLADAGHYKCQAENRYNVTDASGTLVVRRKTRIEQYPFDLEVYAQSEAKFTCSGTTDPEEVENLKILWQKDGKPITAYDQRMTMNRQDNSLTITGTIVRDSGTYTCIATNGLDNHTASATLLVKDKPEPPTNVRWIFCNKNATILWMPGSYNYAPIQYYVLQYNTSFNPDQWTFGLKVNASLSQVNMTLSPHVNYTFRLIAYNKIGASDPSAPTPTVCATKPDRPYSHPQNLRTLGHQYGKLYIEWTPVPQIMQNGPGFYYVLQILRLGAQAETQIESRPIDDWRTSHYEMNSAMIYEPYRITIKAINSVGEASADPPTIIGYSYEAQPTVTPTNFLVEEEGDTYAIFSWEFDKSEVNKTQSRIRGEFKGFKIIFWEQNQKALTVREQDIGPDVVKNATGNTFTARVENMVPNTKMEAQIAVLNNYFIGVPTETVRFTTQPGFPGPVELLRIMNIGDTHVNLRWTNPFENRGDIEGFDISYRLVKGLYLSEMQDREPQIDDPHTTTAYLSGLMPSSKYRVYIYARTAKGRGEGYFIELVTADPGTPRMPRFSIANVGARYINVTWWINEYALSGTVVFVEWRKLDGPEWLRSTDEVINSWKNISNLEPGTTYEVRIKATNGEYSVASGIEEVRTSGIAVAFSLAGNIGWFIGMILAILLVIGLIVLFILCYKRGFRFSPRDKQSYYDGADTSREHYSGTYDNTTYVARGSEQFGPEPKGYNNDYYDDRDYHNYEEGDDGGFEKKPPSYTSEEKDYEADKYHPNNREYEDYDREPRDGYDEDQYDPDFEPGEPNKFDKRGAPRERYDHSNHSQDDYPDDRNYYDDEHGYDHEDDRYDDRRGYDDRRDVRPGRRDRRGYDDSRDSYDDRYTPSVTSSKSGSVAKPSSSTFV</sequence>
<evidence type="ECO:0000313" key="12">
    <source>
        <dbReference type="EMBL" id="KAK0063254.1"/>
    </source>
</evidence>
<dbReference type="CDD" id="cd00063">
    <property type="entry name" value="FN3"/>
    <property type="match status" value="4"/>
</dbReference>
<protein>
    <submittedName>
        <fullName evidence="12">Neuroglian-like isoform X3</fullName>
    </submittedName>
</protein>
<feature type="domain" description="Ig-like" evidence="10">
    <location>
        <begin position="652"/>
        <end position="737"/>
    </location>
</feature>
<gene>
    <name evidence="12" type="ORF">Bpfe_007450</name>
</gene>
<name>A0AAD8BYJ8_BIOPF</name>
<keyword evidence="13" id="KW-1185">Reference proteome</keyword>
<dbReference type="SMART" id="SM00409">
    <property type="entry name" value="IG"/>
    <property type="match status" value="6"/>
</dbReference>
<feature type="domain" description="Ig-like" evidence="10">
    <location>
        <begin position="554"/>
        <end position="646"/>
    </location>
</feature>
<feature type="domain" description="Ig-like" evidence="10">
    <location>
        <begin position="476"/>
        <end position="547"/>
    </location>
</feature>
<keyword evidence="4 9" id="KW-0472">Membrane</keyword>